<reference evidence="6 7" key="1">
    <citation type="journal article" date="2015" name="Genome Announc.">
        <title>Expanding the biotechnology potential of lactobacilli through comparative genomics of 213 strains and associated genera.</title>
        <authorList>
            <person name="Sun Z."/>
            <person name="Harris H.M."/>
            <person name="McCann A."/>
            <person name="Guo C."/>
            <person name="Argimon S."/>
            <person name="Zhang W."/>
            <person name="Yang X."/>
            <person name="Jeffery I.B."/>
            <person name="Cooney J.C."/>
            <person name="Kagawa T.F."/>
            <person name="Liu W."/>
            <person name="Song Y."/>
            <person name="Salvetti E."/>
            <person name="Wrobel A."/>
            <person name="Rasinkangas P."/>
            <person name="Parkhill J."/>
            <person name="Rea M.C."/>
            <person name="O'Sullivan O."/>
            <person name="Ritari J."/>
            <person name="Douillard F.P."/>
            <person name="Paul Ross R."/>
            <person name="Yang R."/>
            <person name="Briner A.E."/>
            <person name="Felis G.E."/>
            <person name="de Vos W.M."/>
            <person name="Barrangou R."/>
            <person name="Klaenhammer T.R."/>
            <person name="Caufield P.W."/>
            <person name="Cui Y."/>
            <person name="Zhang H."/>
            <person name="O'Toole P.W."/>
        </authorList>
    </citation>
    <scope>NUCLEOTIDE SEQUENCE [LARGE SCALE GENOMIC DNA]</scope>
    <source>
        <strain evidence="6 7">DSM 10532</strain>
    </source>
</reference>
<name>A0A0R1NRC5_9LACO</name>
<dbReference type="SUPFAM" id="SSF51011">
    <property type="entry name" value="Glycosyl hydrolase domain"/>
    <property type="match status" value="1"/>
</dbReference>
<dbReference type="InterPro" id="IPR013780">
    <property type="entry name" value="Glyco_hydro_b"/>
</dbReference>
<dbReference type="PATRIC" id="fig|1423748.3.peg.313"/>
<accession>A0A0R1NRC5</accession>
<dbReference type="GO" id="GO:0009313">
    <property type="term" value="P:oligosaccharide catabolic process"/>
    <property type="evidence" value="ECO:0007669"/>
    <property type="project" value="TreeGrafter"/>
</dbReference>
<gene>
    <name evidence="6" type="ORF">FC37_GL000297</name>
</gene>
<feature type="domain" description="Alpha-amylase SusG-like C-terminal" evidence="5">
    <location>
        <begin position="102"/>
        <end position="165"/>
    </location>
</feature>
<keyword evidence="2" id="KW-0378">Hydrolase</keyword>
<comment type="caution">
    <text evidence="6">The sequence shown here is derived from an EMBL/GenBank/DDBJ whole genome shotgun (WGS) entry which is preliminary data.</text>
</comment>
<dbReference type="AlphaFoldDB" id="A0A0R1NRC5"/>
<organism evidence="6 7">
    <name type="scientific">Lactobacillus gallinarum DSM 10532 = JCM 2011</name>
    <dbReference type="NCBI Taxonomy" id="1423748"/>
    <lineage>
        <taxon>Bacteria</taxon>
        <taxon>Bacillati</taxon>
        <taxon>Bacillota</taxon>
        <taxon>Bacilli</taxon>
        <taxon>Lactobacillales</taxon>
        <taxon>Lactobacillaceae</taxon>
        <taxon>Lactobacillus</taxon>
    </lineage>
</organism>
<dbReference type="SUPFAM" id="SSF51445">
    <property type="entry name" value="(Trans)glycosidases"/>
    <property type="match status" value="1"/>
</dbReference>
<evidence type="ECO:0000256" key="2">
    <source>
        <dbReference type="ARBA" id="ARBA00022801"/>
    </source>
</evidence>
<dbReference type="PANTHER" id="PTHR10357">
    <property type="entry name" value="ALPHA-AMYLASE FAMILY MEMBER"/>
    <property type="match status" value="1"/>
</dbReference>
<dbReference type="STRING" id="1423748.FC37_GL000297"/>
<dbReference type="EMBL" id="AZEL01000071">
    <property type="protein sequence ID" value="KRL20181.1"/>
    <property type="molecule type" value="Genomic_DNA"/>
</dbReference>
<sequence>MIGYNIYNIDGGQIEKKALKIIKTKARDNSRVPMHWDDSQYAGFSDVKPWLMPTDQNQVNVEKELASGEIFDYYQKLIKLRKNEKLISYGHIKMFLKDHPQVFAYERFLDNSDKKLVVFTNFYGKECQAKLPKEYVNKSYQVLISNYEHNSNQFKQEIILKPYEALAVVI</sequence>
<protein>
    <submittedName>
        <fullName evidence="6">Alpha,alpha-phosphotrehalase</fullName>
    </submittedName>
</protein>
<dbReference type="Pfam" id="PF23915">
    <property type="entry name" value="SusG_C"/>
    <property type="match status" value="1"/>
</dbReference>
<dbReference type="InterPro" id="IPR017853">
    <property type="entry name" value="GH"/>
</dbReference>
<dbReference type="Gene3D" id="2.60.40.1180">
    <property type="entry name" value="Golgi alpha-mannosidase II"/>
    <property type="match status" value="1"/>
</dbReference>
<keyword evidence="3" id="KW-0326">Glycosidase</keyword>
<dbReference type="PANTHER" id="PTHR10357:SF179">
    <property type="entry name" value="NEUTRAL AND BASIC AMINO ACID TRANSPORT PROTEIN RBAT"/>
    <property type="match status" value="1"/>
</dbReference>
<evidence type="ECO:0000313" key="6">
    <source>
        <dbReference type="EMBL" id="KRL20181.1"/>
    </source>
</evidence>
<evidence type="ECO:0000256" key="3">
    <source>
        <dbReference type="ARBA" id="ARBA00023295"/>
    </source>
</evidence>
<dbReference type="eggNOG" id="COG0366">
    <property type="taxonomic scope" value="Bacteria"/>
</dbReference>
<evidence type="ECO:0000256" key="1">
    <source>
        <dbReference type="ARBA" id="ARBA00008061"/>
    </source>
</evidence>
<evidence type="ECO:0000259" key="5">
    <source>
        <dbReference type="Pfam" id="PF23915"/>
    </source>
</evidence>
<comment type="similarity">
    <text evidence="1">Belongs to the glycosyl hydrolase 13 family.</text>
</comment>
<dbReference type="Pfam" id="PF00128">
    <property type="entry name" value="Alpha-amylase"/>
    <property type="match status" value="1"/>
</dbReference>
<dbReference type="GO" id="GO:0004556">
    <property type="term" value="F:alpha-amylase activity"/>
    <property type="evidence" value="ECO:0007669"/>
    <property type="project" value="TreeGrafter"/>
</dbReference>
<dbReference type="InterPro" id="IPR056300">
    <property type="entry name" value="SusG-like_C"/>
</dbReference>
<dbReference type="InterPro" id="IPR006047">
    <property type="entry name" value="GH13_cat_dom"/>
</dbReference>
<evidence type="ECO:0000313" key="7">
    <source>
        <dbReference type="Proteomes" id="UP000051311"/>
    </source>
</evidence>
<dbReference type="Gene3D" id="3.20.20.80">
    <property type="entry name" value="Glycosidases"/>
    <property type="match status" value="1"/>
</dbReference>
<dbReference type="Proteomes" id="UP000051311">
    <property type="component" value="Unassembled WGS sequence"/>
</dbReference>
<dbReference type="FunFam" id="2.60.40.1180:FF:000007">
    <property type="entry name" value="Sucrose isomerase"/>
    <property type="match status" value="1"/>
</dbReference>
<proteinExistence type="inferred from homology"/>
<evidence type="ECO:0000259" key="4">
    <source>
        <dbReference type="Pfam" id="PF00128"/>
    </source>
</evidence>
<feature type="domain" description="Glycosyl hydrolase family 13 catalytic" evidence="4">
    <location>
        <begin position="12"/>
        <end position="90"/>
    </location>
</feature>